<dbReference type="AlphaFoldDB" id="A0A834M7B8"/>
<reference evidence="1" key="1">
    <citation type="submission" date="2020-08" db="EMBL/GenBank/DDBJ databases">
        <title>Genome sequencing and assembly of the red palm weevil Rhynchophorus ferrugineus.</title>
        <authorList>
            <person name="Dias G.B."/>
            <person name="Bergman C.M."/>
            <person name="Manee M."/>
        </authorList>
    </citation>
    <scope>NUCLEOTIDE SEQUENCE</scope>
    <source>
        <strain evidence="1">AA-2017</strain>
        <tissue evidence="1">Whole larva</tissue>
    </source>
</reference>
<sequence length="69" mass="7842">MILKTNISTRTSQLIPARGMVVSLQSTCYGELERYVKAKMRRKPQHGILVGSFYVCNSLNEPMLTLPDR</sequence>
<dbReference type="EMBL" id="JAACXV010012423">
    <property type="protein sequence ID" value="KAF7274631.1"/>
    <property type="molecule type" value="Genomic_DNA"/>
</dbReference>
<evidence type="ECO:0000313" key="2">
    <source>
        <dbReference type="Proteomes" id="UP000625711"/>
    </source>
</evidence>
<gene>
    <name evidence="1" type="ORF">GWI33_012678</name>
</gene>
<organism evidence="1 2">
    <name type="scientific">Rhynchophorus ferrugineus</name>
    <name type="common">Red palm weevil</name>
    <name type="synonym">Curculio ferrugineus</name>
    <dbReference type="NCBI Taxonomy" id="354439"/>
    <lineage>
        <taxon>Eukaryota</taxon>
        <taxon>Metazoa</taxon>
        <taxon>Ecdysozoa</taxon>
        <taxon>Arthropoda</taxon>
        <taxon>Hexapoda</taxon>
        <taxon>Insecta</taxon>
        <taxon>Pterygota</taxon>
        <taxon>Neoptera</taxon>
        <taxon>Endopterygota</taxon>
        <taxon>Coleoptera</taxon>
        <taxon>Polyphaga</taxon>
        <taxon>Cucujiformia</taxon>
        <taxon>Curculionidae</taxon>
        <taxon>Dryophthorinae</taxon>
        <taxon>Rhynchophorus</taxon>
    </lineage>
</organism>
<comment type="caution">
    <text evidence="1">The sequence shown here is derived from an EMBL/GenBank/DDBJ whole genome shotgun (WGS) entry which is preliminary data.</text>
</comment>
<name>A0A834M7B8_RHYFE</name>
<dbReference type="Proteomes" id="UP000625711">
    <property type="component" value="Unassembled WGS sequence"/>
</dbReference>
<accession>A0A834M7B8</accession>
<proteinExistence type="predicted"/>
<protein>
    <submittedName>
        <fullName evidence="1">Uncharacterized protein</fullName>
    </submittedName>
</protein>
<evidence type="ECO:0000313" key="1">
    <source>
        <dbReference type="EMBL" id="KAF7274631.1"/>
    </source>
</evidence>
<keyword evidence="2" id="KW-1185">Reference proteome</keyword>